<accession>A0A8S1AF25</accession>
<evidence type="ECO:0000256" key="5">
    <source>
        <dbReference type="ARBA" id="ARBA00022832"/>
    </source>
</evidence>
<proteinExistence type="inferred from homology"/>
<keyword evidence="7 10" id="KW-0443">Lipid metabolism</keyword>
<feature type="transmembrane region" description="Helical" evidence="10">
    <location>
        <begin position="205"/>
        <end position="222"/>
    </location>
</feature>
<dbReference type="GO" id="GO:0009922">
    <property type="term" value="F:fatty acid elongase activity"/>
    <property type="evidence" value="ECO:0007669"/>
    <property type="project" value="UniProtKB-EC"/>
</dbReference>
<dbReference type="GO" id="GO:0042761">
    <property type="term" value="P:very long-chain fatty acid biosynthetic process"/>
    <property type="evidence" value="ECO:0007669"/>
    <property type="project" value="TreeGrafter"/>
</dbReference>
<dbReference type="EC" id="2.3.1.199" evidence="10"/>
<sequence>MMSVTEKSELFWDFKGCVDTVDNWPLMSSPFPMLTFTASYLLFVLKYGRVYMKNREPYSLKNVIVLYNILQVIASAYLVYLAMTLSWPHGWVAKTCLLEKEDTRDKLTVVLYYYFLAKMSEVFDTIFFVLRKKYNQVSFLHVYHHTLMIVTSWIFLKYEPIYPSLFIRNINSFVHIIMYTYYALASFPSLRKYLWWKKYITTLQLVQFVLVFIHFALTYAISECTPSFLLGLTVFGNSSFFVYLFGQFYWKTYKNRENKKYIKKENENSNNETYYLKNNNNINTTNARRKNIMKAR</sequence>
<comment type="subcellular location">
    <subcellularLocation>
        <location evidence="1">Membrane</location>
        <topology evidence="1">Multi-pass membrane protein</topology>
    </subcellularLocation>
</comment>
<dbReference type="Proteomes" id="UP000494106">
    <property type="component" value="Unassembled WGS sequence"/>
</dbReference>
<dbReference type="GO" id="GO:0019367">
    <property type="term" value="P:fatty acid elongation, saturated fatty acid"/>
    <property type="evidence" value="ECO:0007669"/>
    <property type="project" value="TreeGrafter"/>
</dbReference>
<dbReference type="GO" id="GO:0034625">
    <property type="term" value="P:fatty acid elongation, monounsaturated fatty acid"/>
    <property type="evidence" value="ECO:0007669"/>
    <property type="project" value="TreeGrafter"/>
</dbReference>
<evidence type="ECO:0000256" key="3">
    <source>
        <dbReference type="ARBA" id="ARBA00022679"/>
    </source>
</evidence>
<dbReference type="OrthoDB" id="434092at2759"/>
<keyword evidence="5 10" id="KW-0276">Fatty acid metabolism</keyword>
<keyword evidence="6 10" id="KW-1133">Transmembrane helix</keyword>
<comment type="caution">
    <text evidence="11">The sequence shown here is derived from an EMBL/GenBank/DDBJ whole genome shotgun (WGS) entry which is preliminary data.</text>
</comment>
<dbReference type="AlphaFoldDB" id="A0A8S1AF25"/>
<keyword evidence="9 10" id="KW-0275">Fatty acid biosynthesis</keyword>
<reference evidence="11 12" key="1">
    <citation type="submission" date="2020-04" db="EMBL/GenBank/DDBJ databases">
        <authorList>
            <person name="Wallbank WR R."/>
            <person name="Pardo Diaz C."/>
            <person name="Kozak K."/>
            <person name="Martin S."/>
            <person name="Jiggins C."/>
            <person name="Moest M."/>
            <person name="Warren A I."/>
            <person name="Byers J.R.P. K."/>
            <person name="Montejo-Kovacevich G."/>
            <person name="Yen C E."/>
        </authorList>
    </citation>
    <scope>NUCLEOTIDE SEQUENCE [LARGE SCALE GENOMIC DNA]</scope>
</reference>
<dbReference type="GO" id="GO:0030148">
    <property type="term" value="P:sphingolipid biosynthetic process"/>
    <property type="evidence" value="ECO:0007669"/>
    <property type="project" value="TreeGrafter"/>
</dbReference>
<dbReference type="InterPro" id="IPR030457">
    <property type="entry name" value="ELO_CS"/>
</dbReference>
<evidence type="ECO:0000256" key="10">
    <source>
        <dbReference type="RuleBase" id="RU361115"/>
    </source>
</evidence>
<keyword evidence="12" id="KW-1185">Reference proteome</keyword>
<evidence type="ECO:0000256" key="4">
    <source>
        <dbReference type="ARBA" id="ARBA00022692"/>
    </source>
</evidence>
<keyword evidence="3 10" id="KW-0808">Transferase</keyword>
<dbReference type="Pfam" id="PF01151">
    <property type="entry name" value="ELO"/>
    <property type="match status" value="1"/>
</dbReference>
<evidence type="ECO:0000256" key="9">
    <source>
        <dbReference type="ARBA" id="ARBA00023160"/>
    </source>
</evidence>
<feature type="transmembrane region" description="Helical" evidence="10">
    <location>
        <begin position="64"/>
        <end position="83"/>
    </location>
</feature>
<keyword evidence="8 10" id="KW-0472">Membrane</keyword>
<evidence type="ECO:0000256" key="8">
    <source>
        <dbReference type="ARBA" id="ARBA00023136"/>
    </source>
</evidence>
<name>A0A8S1AF25_ARCPL</name>
<evidence type="ECO:0000256" key="2">
    <source>
        <dbReference type="ARBA" id="ARBA00022516"/>
    </source>
</evidence>
<keyword evidence="4 10" id="KW-0812">Transmembrane</keyword>
<feature type="transmembrane region" description="Helical" evidence="10">
    <location>
        <begin position="111"/>
        <end position="130"/>
    </location>
</feature>
<evidence type="ECO:0000256" key="6">
    <source>
        <dbReference type="ARBA" id="ARBA00022989"/>
    </source>
</evidence>
<evidence type="ECO:0000256" key="7">
    <source>
        <dbReference type="ARBA" id="ARBA00023098"/>
    </source>
</evidence>
<dbReference type="GO" id="GO:0005789">
    <property type="term" value="C:endoplasmic reticulum membrane"/>
    <property type="evidence" value="ECO:0007669"/>
    <property type="project" value="TreeGrafter"/>
</dbReference>
<evidence type="ECO:0000313" key="12">
    <source>
        <dbReference type="Proteomes" id="UP000494106"/>
    </source>
</evidence>
<evidence type="ECO:0000313" key="11">
    <source>
        <dbReference type="EMBL" id="CAB3243570.1"/>
    </source>
</evidence>
<feature type="transmembrane region" description="Helical" evidence="10">
    <location>
        <begin position="137"/>
        <end position="155"/>
    </location>
</feature>
<dbReference type="InterPro" id="IPR002076">
    <property type="entry name" value="ELO_fam"/>
</dbReference>
<evidence type="ECO:0000256" key="1">
    <source>
        <dbReference type="ARBA" id="ARBA00004141"/>
    </source>
</evidence>
<organism evidence="11 12">
    <name type="scientific">Arctia plantaginis</name>
    <name type="common">Wood tiger moth</name>
    <name type="synonym">Phalaena plantaginis</name>
    <dbReference type="NCBI Taxonomy" id="874455"/>
    <lineage>
        <taxon>Eukaryota</taxon>
        <taxon>Metazoa</taxon>
        <taxon>Ecdysozoa</taxon>
        <taxon>Arthropoda</taxon>
        <taxon>Hexapoda</taxon>
        <taxon>Insecta</taxon>
        <taxon>Pterygota</taxon>
        <taxon>Neoptera</taxon>
        <taxon>Endopterygota</taxon>
        <taxon>Lepidoptera</taxon>
        <taxon>Glossata</taxon>
        <taxon>Ditrysia</taxon>
        <taxon>Noctuoidea</taxon>
        <taxon>Erebidae</taxon>
        <taxon>Arctiinae</taxon>
        <taxon>Arctia</taxon>
    </lineage>
</organism>
<dbReference type="EMBL" id="CADEBC010000519">
    <property type="protein sequence ID" value="CAB3243570.1"/>
    <property type="molecule type" value="Genomic_DNA"/>
</dbReference>
<feature type="transmembrane region" description="Helical" evidence="10">
    <location>
        <begin position="31"/>
        <end position="52"/>
    </location>
</feature>
<dbReference type="PANTHER" id="PTHR11157:SF103">
    <property type="entry name" value="ELONGATION OF VERY LONG CHAIN FATTY ACIDS PROTEIN"/>
    <property type="match status" value="1"/>
</dbReference>
<gene>
    <name evidence="11" type="ORF">APLA_LOCUS9547</name>
</gene>
<comment type="catalytic activity">
    <reaction evidence="10">
        <text>a very-long-chain acyl-CoA + malonyl-CoA + H(+) = a very-long-chain 3-oxoacyl-CoA + CO2 + CoA</text>
        <dbReference type="Rhea" id="RHEA:32727"/>
        <dbReference type="ChEBI" id="CHEBI:15378"/>
        <dbReference type="ChEBI" id="CHEBI:16526"/>
        <dbReference type="ChEBI" id="CHEBI:57287"/>
        <dbReference type="ChEBI" id="CHEBI:57384"/>
        <dbReference type="ChEBI" id="CHEBI:90725"/>
        <dbReference type="ChEBI" id="CHEBI:90736"/>
        <dbReference type="EC" id="2.3.1.199"/>
    </reaction>
</comment>
<dbReference type="GO" id="GO:0034626">
    <property type="term" value="P:fatty acid elongation, polyunsaturated fatty acid"/>
    <property type="evidence" value="ECO:0007669"/>
    <property type="project" value="TreeGrafter"/>
</dbReference>
<feature type="transmembrane region" description="Helical" evidence="10">
    <location>
        <begin position="228"/>
        <end position="250"/>
    </location>
</feature>
<keyword evidence="2 10" id="KW-0444">Lipid biosynthesis</keyword>
<comment type="similarity">
    <text evidence="10">Belongs to the ELO family.</text>
</comment>
<feature type="transmembrane region" description="Helical" evidence="10">
    <location>
        <begin position="161"/>
        <end position="184"/>
    </location>
</feature>
<dbReference type="PROSITE" id="PS01188">
    <property type="entry name" value="ELO"/>
    <property type="match status" value="1"/>
</dbReference>
<protein>
    <recommendedName>
        <fullName evidence="10">Elongation of very long chain fatty acids protein</fullName>
        <ecNumber evidence="10">2.3.1.199</ecNumber>
    </recommendedName>
    <alternativeName>
        <fullName evidence="10">Very-long-chain 3-oxoacyl-CoA synthase</fullName>
    </alternativeName>
</protein>
<dbReference type="PANTHER" id="PTHR11157">
    <property type="entry name" value="FATTY ACID ACYL TRANSFERASE-RELATED"/>
    <property type="match status" value="1"/>
</dbReference>